<protein>
    <submittedName>
        <fullName evidence="5">MMPL domain-containing protein</fullName>
    </submittedName>
</protein>
<dbReference type="InterPro" id="IPR001108">
    <property type="entry name" value="Peptidase_A22A"/>
</dbReference>
<reference evidence="3 4" key="2">
    <citation type="submission" date="2018-11" db="EMBL/GenBank/DDBJ databases">
        <authorList>
            <consortium name="Pathogen Informatics"/>
        </authorList>
    </citation>
    <scope>NUCLEOTIDE SEQUENCE [LARGE SCALE GENOMIC DNA]</scope>
    <source>
        <strain evidence="3 4">Costa Rica</strain>
    </source>
</reference>
<organism evidence="5">
    <name type="scientific">Angiostrongylus costaricensis</name>
    <name type="common">Nematode worm</name>
    <dbReference type="NCBI Taxonomy" id="334426"/>
    <lineage>
        <taxon>Eukaryota</taxon>
        <taxon>Metazoa</taxon>
        <taxon>Ecdysozoa</taxon>
        <taxon>Nematoda</taxon>
        <taxon>Chromadorea</taxon>
        <taxon>Rhabditida</taxon>
        <taxon>Rhabditina</taxon>
        <taxon>Rhabditomorpha</taxon>
        <taxon>Strongyloidea</taxon>
        <taxon>Metastrongylidae</taxon>
        <taxon>Angiostrongylus</taxon>
    </lineage>
</organism>
<dbReference type="Gene3D" id="1.10.472.100">
    <property type="entry name" value="Presenilin"/>
    <property type="match status" value="1"/>
</dbReference>
<keyword evidence="4" id="KW-1185">Reference proteome</keyword>
<proteinExistence type="predicted"/>
<dbReference type="GO" id="GO:0070765">
    <property type="term" value="C:gamma-secretase complex"/>
    <property type="evidence" value="ECO:0007669"/>
    <property type="project" value="TreeGrafter"/>
</dbReference>
<evidence type="ECO:0000256" key="2">
    <source>
        <dbReference type="SAM" id="Phobius"/>
    </source>
</evidence>
<evidence type="ECO:0000313" key="3">
    <source>
        <dbReference type="EMBL" id="VDM62843.1"/>
    </source>
</evidence>
<feature type="compositionally biased region" description="Acidic residues" evidence="1">
    <location>
        <begin position="256"/>
        <end position="271"/>
    </location>
</feature>
<feature type="region of interest" description="Disordered" evidence="1">
    <location>
        <begin position="237"/>
        <end position="338"/>
    </location>
</feature>
<dbReference type="GO" id="GO:0034205">
    <property type="term" value="P:amyloid-beta formation"/>
    <property type="evidence" value="ECO:0007669"/>
    <property type="project" value="TreeGrafter"/>
</dbReference>
<keyword evidence="2" id="KW-0472">Membrane</keyword>
<feature type="transmembrane region" description="Helical" evidence="2">
    <location>
        <begin position="404"/>
        <end position="422"/>
    </location>
</feature>
<keyword evidence="2" id="KW-1133">Transmembrane helix</keyword>
<dbReference type="STRING" id="334426.A0A0R3PY14"/>
<dbReference type="EMBL" id="UYYA01004650">
    <property type="protein sequence ID" value="VDM62843.1"/>
    <property type="molecule type" value="Genomic_DNA"/>
</dbReference>
<name>A0A0R3PY14_ANGCS</name>
<reference evidence="5" key="1">
    <citation type="submission" date="2017-02" db="UniProtKB">
        <authorList>
            <consortium name="WormBaseParasite"/>
        </authorList>
    </citation>
    <scope>IDENTIFICATION</scope>
</reference>
<dbReference type="PANTHER" id="PTHR10202:SF25">
    <property type="entry name" value="PRESENILIN SPE-4"/>
    <property type="match status" value="1"/>
</dbReference>
<evidence type="ECO:0000256" key="1">
    <source>
        <dbReference type="SAM" id="MobiDB-lite"/>
    </source>
</evidence>
<sequence length="443" mass="49079">MIRRRGIGRAADKRVRIVKQCRQAIKEDLKETEQLQQWRRGQLDGCLRSSSEGENKMLKTCQCNKFFCRLIAQFDEVSKLLRPVMLNMAMTLIAWIYVYEMKTDDRLSAMFLMSGNATTGNEYKDGLVSDFQSLNPGPNIFAVLAPIGPLRKVQEKAGDYSHSVLRFLMFTADANSIVEVAEEKQSSAEEESTAESMTEDDVEQEVEEPQLRRRVRQSAGSDLVEIIENVLKEEERVENDETKENMRIKNKTSDPSSDDDVAVEMELDTSDNDTKFSDEKYPIDDNEALSLDRHKKVLESTSSSSSSSSSSPSGSNSSSDSLDLTTMEDKDENVEGNSVTAADALNDASSLRLGMGDFVFYSVLVGQAATSGSVGATTAAALGVVYGLLITLTCFSNGDETTPALPISIVLGTGFHFSYLFLEPPLMYYTDLIFHHLLYAIGH</sequence>
<dbReference type="WBParaSite" id="ACOC_0001125701-mRNA-1">
    <property type="protein sequence ID" value="ACOC_0001125701-mRNA-1"/>
    <property type="gene ID" value="ACOC_0001125701"/>
</dbReference>
<dbReference type="GO" id="GO:0006509">
    <property type="term" value="P:membrane protein ectodomain proteolysis"/>
    <property type="evidence" value="ECO:0007669"/>
    <property type="project" value="TreeGrafter"/>
</dbReference>
<dbReference type="GO" id="GO:0007219">
    <property type="term" value="P:Notch signaling pathway"/>
    <property type="evidence" value="ECO:0007669"/>
    <property type="project" value="TreeGrafter"/>
</dbReference>
<feature type="transmembrane region" description="Helical" evidence="2">
    <location>
        <begin position="372"/>
        <end position="392"/>
    </location>
</feature>
<accession>A0A0R3PY14</accession>
<dbReference type="GO" id="GO:0042500">
    <property type="term" value="F:aspartic endopeptidase activity, intramembrane cleaving"/>
    <property type="evidence" value="ECO:0007669"/>
    <property type="project" value="InterPro"/>
</dbReference>
<feature type="compositionally biased region" description="Low complexity" evidence="1">
    <location>
        <begin position="300"/>
        <end position="321"/>
    </location>
</feature>
<dbReference type="PANTHER" id="PTHR10202">
    <property type="entry name" value="PRESENILIN"/>
    <property type="match status" value="1"/>
</dbReference>
<evidence type="ECO:0000313" key="5">
    <source>
        <dbReference type="WBParaSite" id="ACOC_0001125701-mRNA-1"/>
    </source>
</evidence>
<dbReference type="OrthoDB" id="20287at2759"/>
<gene>
    <name evidence="3" type="ORF">ACOC_LOCUS11258</name>
</gene>
<keyword evidence="2" id="KW-0812">Transmembrane</keyword>
<dbReference type="InterPro" id="IPR042524">
    <property type="entry name" value="Presenilin_C"/>
</dbReference>
<evidence type="ECO:0000313" key="4">
    <source>
        <dbReference type="Proteomes" id="UP000267027"/>
    </source>
</evidence>
<feature type="compositionally biased region" description="Basic and acidic residues" evidence="1">
    <location>
        <begin position="272"/>
        <end position="283"/>
    </location>
</feature>
<feature type="region of interest" description="Disordered" evidence="1">
    <location>
        <begin position="181"/>
        <end position="219"/>
    </location>
</feature>
<dbReference type="Proteomes" id="UP000267027">
    <property type="component" value="Unassembled WGS sequence"/>
</dbReference>
<dbReference type="AlphaFoldDB" id="A0A0R3PY14"/>
<feature type="compositionally biased region" description="Basic and acidic residues" evidence="1">
    <location>
        <begin position="237"/>
        <end position="247"/>
    </location>
</feature>
<dbReference type="Pfam" id="PF01080">
    <property type="entry name" value="Presenilin"/>
    <property type="match status" value="1"/>
</dbReference>
<feature type="compositionally biased region" description="Acidic residues" evidence="1">
    <location>
        <begin position="188"/>
        <end position="208"/>
    </location>
</feature>
<dbReference type="GO" id="GO:0016485">
    <property type="term" value="P:protein processing"/>
    <property type="evidence" value="ECO:0007669"/>
    <property type="project" value="InterPro"/>
</dbReference>
<dbReference type="GO" id="GO:0055074">
    <property type="term" value="P:calcium ion homeostasis"/>
    <property type="evidence" value="ECO:0007669"/>
    <property type="project" value="TreeGrafter"/>
</dbReference>